<gene>
    <name evidence="2" type="ORF">N656DRAFT_771844</name>
</gene>
<keyword evidence="3" id="KW-1185">Reference proteome</keyword>
<sequence>MPSPPASPPPQTRTEPKREEEALPVSQATDVLLSPHMSTQPRYRAYRVARARFWEAFPGGRYVRLPTPGSNLECGFHALRLSMRQQYRGTSTSIRLPTLEELRGVFFSGEVAGRNGDVVMDNEVWFTADQLAAVFSEWGRRYLSDGGLRCQLGYVTGDGTGTGTEDEYDGVPVMMNTPDVDTAEEGGLEKGIVRVWVYNDGASLRGGVGHFEGIRRPVGEEKRVTEAEGG</sequence>
<accession>A0AAN6QJX2</accession>
<proteinExistence type="predicted"/>
<dbReference type="AlphaFoldDB" id="A0AAN6QJX2"/>
<dbReference type="Proteomes" id="UP001302812">
    <property type="component" value="Unassembled WGS sequence"/>
</dbReference>
<evidence type="ECO:0000313" key="3">
    <source>
        <dbReference type="Proteomes" id="UP001302812"/>
    </source>
</evidence>
<feature type="region of interest" description="Disordered" evidence="1">
    <location>
        <begin position="1"/>
        <end position="29"/>
    </location>
</feature>
<dbReference type="RefSeq" id="XP_064666042.1">
    <property type="nucleotide sequence ID" value="XM_064813890.1"/>
</dbReference>
<reference evidence="2" key="1">
    <citation type="journal article" date="2023" name="Mol. Phylogenet. Evol.">
        <title>Genome-scale phylogeny and comparative genomics of the fungal order Sordariales.</title>
        <authorList>
            <person name="Hensen N."/>
            <person name="Bonometti L."/>
            <person name="Westerberg I."/>
            <person name="Brannstrom I.O."/>
            <person name="Guillou S."/>
            <person name="Cros-Aarteil S."/>
            <person name="Calhoun S."/>
            <person name="Haridas S."/>
            <person name="Kuo A."/>
            <person name="Mondo S."/>
            <person name="Pangilinan J."/>
            <person name="Riley R."/>
            <person name="LaButti K."/>
            <person name="Andreopoulos B."/>
            <person name="Lipzen A."/>
            <person name="Chen C."/>
            <person name="Yan M."/>
            <person name="Daum C."/>
            <person name="Ng V."/>
            <person name="Clum A."/>
            <person name="Steindorff A."/>
            <person name="Ohm R.A."/>
            <person name="Martin F."/>
            <person name="Silar P."/>
            <person name="Natvig D.O."/>
            <person name="Lalanne C."/>
            <person name="Gautier V."/>
            <person name="Ament-Velasquez S.L."/>
            <person name="Kruys A."/>
            <person name="Hutchinson M.I."/>
            <person name="Powell A.J."/>
            <person name="Barry K."/>
            <person name="Miller A.N."/>
            <person name="Grigoriev I.V."/>
            <person name="Debuchy R."/>
            <person name="Gladieux P."/>
            <person name="Hiltunen Thoren M."/>
            <person name="Johannesson H."/>
        </authorList>
    </citation>
    <scope>NUCLEOTIDE SEQUENCE</scope>
    <source>
        <strain evidence="2">CBS 508.74</strain>
    </source>
</reference>
<name>A0AAN6QJX2_9PEZI</name>
<evidence type="ECO:0000313" key="2">
    <source>
        <dbReference type="EMBL" id="KAK4108472.1"/>
    </source>
</evidence>
<feature type="compositionally biased region" description="Pro residues" evidence="1">
    <location>
        <begin position="1"/>
        <end position="11"/>
    </location>
</feature>
<dbReference type="GeneID" id="89938015"/>
<reference evidence="2" key="2">
    <citation type="submission" date="2023-05" db="EMBL/GenBank/DDBJ databases">
        <authorList>
            <consortium name="Lawrence Berkeley National Laboratory"/>
            <person name="Steindorff A."/>
            <person name="Hensen N."/>
            <person name="Bonometti L."/>
            <person name="Westerberg I."/>
            <person name="Brannstrom I.O."/>
            <person name="Guillou S."/>
            <person name="Cros-Aarteil S."/>
            <person name="Calhoun S."/>
            <person name="Haridas S."/>
            <person name="Kuo A."/>
            <person name="Mondo S."/>
            <person name="Pangilinan J."/>
            <person name="Riley R."/>
            <person name="Labutti K."/>
            <person name="Andreopoulos B."/>
            <person name="Lipzen A."/>
            <person name="Chen C."/>
            <person name="Yanf M."/>
            <person name="Daum C."/>
            <person name="Ng V."/>
            <person name="Clum A."/>
            <person name="Ohm R."/>
            <person name="Martin F."/>
            <person name="Silar P."/>
            <person name="Natvig D."/>
            <person name="Lalanne C."/>
            <person name="Gautier V."/>
            <person name="Ament-Velasquez S.L."/>
            <person name="Kruys A."/>
            <person name="Hutchinson M.I."/>
            <person name="Powell A.J."/>
            <person name="Barry K."/>
            <person name="Miller A.N."/>
            <person name="Grigoriev I.V."/>
            <person name="Debuchy R."/>
            <person name="Gladieux P."/>
            <person name="Thoren M.H."/>
            <person name="Johannesson H."/>
        </authorList>
    </citation>
    <scope>NUCLEOTIDE SEQUENCE</scope>
    <source>
        <strain evidence="2">CBS 508.74</strain>
    </source>
</reference>
<comment type="caution">
    <text evidence="2">The sequence shown here is derived from an EMBL/GenBank/DDBJ whole genome shotgun (WGS) entry which is preliminary data.</text>
</comment>
<evidence type="ECO:0000256" key="1">
    <source>
        <dbReference type="SAM" id="MobiDB-lite"/>
    </source>
</evidence>
<organism evidence="2 3">
    <name type="scientific">Canariomyces notabilis</name>
    <dbReference type="NCBI Taxonomy" id="2074819"/>
    <lineage>
        <taxon>Eukaryota</taxon>
        <taxon>Fungi</taxon>
        <taxon>Dikarya</taxon>
        <taxon>Ascomycota</taxon>
        <taxon>Pezizomycotina</taxon>
        <taxon>Sordariomycetes</taxon>
        <taxon>Sordariomycetidae</taxon>
        <taxon>Sordariales</taxon>
        <taxon>Chaetomiaceae</taxon>
        <taxon>Canariomyces</taxon>
    </lineage>
</organism>
<protein>
    <submittedName>
        <fullName evidence="2">Uncharacterized protein</fullName>
    </submittedName>
</protein>
<dbReference type="EMBL" id="MU853363">
    <property type="protein sequence ID" value="KAK4108472.1"/>
    <property type="molecule type" value="Genomic_DNA"/>
</dbReference>